<dbReference type="PANTHER" id="PTHR20922:SF13">
    <property type="entry name" value="DNL-TYPE ZINC FINGER PROTEIN"/>
    <property type="match status" value="1"/>
</dbReference>
<dbReference type="PANTHER" id="PTHR20922">
    <property type="entry name" value="DNL-TYPE ZINC FINGER PROTEIN"/>
    <property type="match status" value="1"/>
</dbReference>
<keyword evidence="1" id="KW-0479">Metal-binding</keyword>
<dbReference type="eggNOG" id="KOG3277">
    <property type="taxonomic scope" value="Eukaryota"/>
</dbReference>
<dbReference type="GO" id="GO:0051087">
    <property type="term" value="F:protein-folding chaperone binding"/>
    <property type="evidence" value="ECO:0007669"/>
    <property type="project" value="TreeGrafter"/>
</dbReference>
<feature type="domain" description="DNL-type" evidence="5">
    <location>
        <begin position="61"/>
        <end position="154"/>
    </location>
</feature>
<dbReference type="InterPro" id="IPR007853">
    <property type="entry name" value="Znf_DNL-typ"/>
</dbReference>
<evidence type="ECO:0000259" key="5">
    <source>
        <dbReference type="PROSITE" id="PS51501"/>
    </source>
</evidence>
<dbReference type="GO" id="GO:0008270">
    <property type="term" value="F:zinc ion binding"/>
    <property type="evidence" value="ECO:0007669"/>
    <property type="project" value="UniProtKB-KW"/>
</dbReference>
<dbReference type="Proteomes" id="UP000014500">
    <property type="component" value="Unassembled WGS sequence"/>
</dbReference>
<dbReference type="InterPro" id="IPR024158">
    <property type="entry name" value="Mt_import_TIM15"/>
</dbReference>
<dbReference type="STRING" id="126957.T1J789"/>
<dbReference type="Pfam" id="PF05180">
    <property type="entry name" value="zf-DNL"/>
    <property type="match status" value="1"/>
</dbReference>
<dbReference type="HOGENOM" id="CLU_093902_2_2_1"/>
<dbReference type="OMA" id="HRNVEEM"/>
<evidence type="ECO:0000313" key="6">
    <source>
        <dbReference type="EnsemblMetazoa" id="SMAR009526-PA"/>
    </source>
</evidence>
<evidence type="ECO:0000256" key="2">
    <source>
        <dbReference type="ARBA" id="ARBA00022771"/>
    </source>
</evidence>
<dbReference type="GO" id="GO:0006457">
    <property type="term" value="P:protein folding"/>
    <property type="evidence" value="ECO:0007669"/>
    <property type="project" value="TreeGrafter"/>
</dbReference>
<dbReference type="GO" id="GO:0005739">
    <property type="term" value="C:mitochondrion"/>
    <property type="evidence" value="ECO:0007669"/>
    <property type="project" value="TreeGrafter"/>
</dbReference>
<keyword evidence="3" id="KW-0862">Zinc</keyword>
<proteinExistence type="predicted"/>
<evidence type="ECO:0000256" key="4">
    <source>
        <dbReference type="PROSITE-ProRule" id="PRU00834"/>
    </source>
</evidence>
<keyword evidence="7" id="KW-1185">Reference proteome</keyword>
<dbReference type="GO" id="GO:0050821">
    <property type="term" value="P:protein stabilization"/>
    <property type="evidence" value="ECO:0007669"/>
    <property type="project" value="TreeGrafter"/>
</dbReference>
<organism evidence="6 7">
    <name type="scientific">Strigamia maritima</name>
    <name type="common">European centipede</name>
    <name type="synonym">Geophilus maritimus</name>
    <dbReference type="NCBI Taxonomy" id="126957"/>
    <lineage>
        <taxon>Eukaryota</taxon>
        <taxon>Metazoa</taxon>
        <taxon>Ecdysozoa</taxon>
        <taxon>Arthropoda</taxon>
        <taxon>Myriapoda</taxon>
        <taxon>Chilopoda</taxon>
        <taxon>Pleurostigmophora</taxon>
        <taxon>Geophilomorpha</taxon>
        <taxon>Linotaeniidae</taxon>
        <taxon>Strigamia</taxon>
    </lineage>
</organism>
<name>T1J789_STRMM</name>
<sequence>MANISFRLLRHLAFDVTRVCSRTSSAKISRILKTRQKVFQQHQLQFSHVSPPSTDGQISQKNKEKLLLAFTCKKCNTRAEKFISKVAYNSGVVIVKCDGCENNHLIADNLGWFSDLTAGNKNIEQILAQKGETVSYQLNEDNAIEILKEAPQLE</sequence>
<dbReference type="AlphaFoldDB" id="T1J789"/>
<dbReference type="PhylomeDB" id="T1J789"/>
<protein>
    <recommendedName>
        <fullName evidence="5">DNL-type domain-containing protein</fullName>
    </recommendedName>
</protein>
<dbReference type="GO" id="GO:0030150">
    <property type="term" value="P:protein import into mitochondrial matrix"/>
    <property type="evidence" value="ECO:0007669"/>
    <property type="project" value="TreeGrafter"/>
</dbReference>
<reference evidence="7" key="1">
    <citation type="submission" date="2011-05" db="EMBL/GenBank/DDBJ databases">
        <authorList>
            <person name="Richards S.R."/>
            <person name="Qu J."/>
            <person name="Jiang H."/>
            <person name="Jhangiani S.N."/>
            <person name="Agravi P."/>
            <person name="Goodspeed R."/>
            <person name="Gross S."/>
            <person name="Mandapat C."/>
            <person name="Jackson L."/>
            <person name="Mathew T."/>
            <person name="Pu L."/>
            <person name="Thornton R."/>
            <person name="Saada N."/>
            <person name="Wilczek-Boney K.B."/>
            <person name="Lee S."/>
            <person name="Kovar C."/>
            <person name="Wu Y."/>
            <person name="Scherer S.E."/>
            <person name="Worley K.C."/>
            <person name="Muzny D.M."/>
            <person name="Gibbs R."/>
        </authorList>
    </citation>
    <scope>NUCLEOTIDE SEQUENCE</scope>
    <source>
        <strain evidence="7">Brora</strain>
    </source>
</reference>
<dbReference type="EnsemblMetazoa" id="SMAR009526-RA">
    <property type="protein sequence ID" value="SMAR009526-PA"/>
    <property type="gene ID" value="SMAR009526"/>
</dbReference>
<keyword evidence="2 4" id="KW-0863">Zinc-finger</keyword>
<evidence type="ECO:0000256" key="3">
    <source>
        <dbReference type="ARBA" id="ARBA00022833"/>
    </source>
</evidence>
<reference evidence="6" key="2">
    <citation type="submission" date="2015-02" db="UniProtKB">
        <authorList>
            <consortium name="EnsemblMetazoa"/>
        </authorList>
    </citation>
    <scope>IDENTIFICATION</scope>
</reference>
<dbReference type="EMBL" id="JH431916">
    <property type="status" value="NOT_ANNOTATED_CDS"/>
    <property type="molecule type" value="Genomic_DNA"/>
</dbReference>
<dbReference type="PROSITE" id="PS51501">
    <property type="entry name" value="ZF_DNL"/>
    <property type="match status" value="1"/>
</dbReference>
<evidence type="ECO:0000256" key="1">
    <source>
        <dbReference type="ARBA" id="ARBA00022723"/>
    </source>
</evidence>
<evidence type="ECO:0000313" key="7">
    <source>
        <dbReference type="Proteomes" id="UP000014500"/>
    </source>
</evidence>
<accession>T1J789</accession>